<accession>A0A2U3E4E6</accession>
<dbReference type="PANTHER" id="PTHR33048">
    <property type="entry name" value="PTH11-LIKE INTEGRAL MEMBRANE PROTEIN (AFU_ORTHOLOGUE AFUA_5G11245)"/>
    <property type="match status" value="1"/>
</dbReference>
<dbReference type="InterPro" id="IPR052337">
    <property type="entry name" value="SAT4-like"/>
</dbReference>
<feature type="region of interest" description="Disordered" evidence="6">
    <location>
        <begin position="40"/>
        <end position="61"/>
    </location>
</feature>
<feature type="region of interest" description="Disordered" evidence="6">
    <location>
        <begin position="857"/>
        <end position="876"/>
    </location>
</feature>
<feature type="transmembrane region" description="Helical" evidence="7">
    <location>
        <begin position="503"/>
        <end position="524"/>
    </location>
</feature>
<feature type="transmembrane region" description="Helical" evidence="7">
    <location>
        <begin position="752"/>
        <end position="775"/>
    </location>
</feature>
<keyword evidence="2 7" id="KW-0812">Transmembrane</keyword>
<gene>
    <name evidence="9" type="ORF">PCL_01027</name>
</gene>
<dbReference type="AlphaFoldDB" id="A0A2U3E4E6"/>
<evidence type="ECO:0000256" key="6">
    <source>
        <dbReference type="SAM" id="MobiDB-lite"/>
    </source>
</evidence>
<dbReference type="EMBL" id="LCWV01000012">
    <property type="protein sequence ID" value="PWI69380.1"/>
    <property type="molecule type" value="Genomic_DNA"/>
</dbReference>
<dbReference type="GO" id="GO:0016020">
    <property type="term" value="C:membrane"/>
    <property type="evidence" value="ECO:0007669"/>
    <property type="project" value="UniProtKB-SubCell"/>
</dbReference>
<evidence type="ECO:0000256" key="5">
    <source>
        <dbReference type="ARBA" id="ARBA00038359"/>
    </source>
</evidence>
<evidence type="ECO:0000256" key="7">
    <source>
        <dbReference type="SAM" id="Phobius"/>
    </source>
</evidence>
<evidence type="ECO:0000256" key="4">
    <source>
        <dbReference type="ARBA" id="ARBA00023136"/>
    </source>
</evidence>
<feature type="region of interest" description="Disordered" evidence="6">
    <location>
        <begin position="263"/>
        <end position="360"/>
    </location>
</feature>
<dbReference type="InterPro" id="IPR049326">
    <property type="entry name" value="Rhodopsin_dom_fungi"/>
</dbReference>
<evidence type="ECO:0000259" key="8">
    <source>
        <dbReference type="Pfam" id="PF20684"/>
    </source>
</evidence>
<organism evidence="9 10">
    <name type="scientific">Purpureocillium lilacinum</name>
    <name type="common">Paecilomyces lilacinus</name>
    <dbReference type="NCBI Taxonomy" id="33203"/>
    <lineage>
        <taxon>Eukaryota</taxon>
        <taxon>Fungi</taxon>
        <taxon>Dikarya</taxon>
        <taxon>Ascomycota</taxon>
        <taxon>Pezizomycotina</taxon>
        <taxon>Sordariomycetes</taxon>
        <taxon>Hypocreomycetidae</taxon>
        <taxon>Hypocreales</taxon>
        <taxon>Ophiocordycipitaceae</taxon>
        <taxon>Purpureocillium</taxon>
    </lineage>
</organism>
<evidence type="ECO:0000313" key="9">
    <source>
        <dbReference type="EMBL" id="PWI69380.1"/>
    </source>
</evidence>
<comment type="caution">
    <text evidence="9">The sequence shown here is derived from an EMBL/GenBank/DDBJ whole genome shotgun (WGS) entry which is preliminary data.</text>
</comment>
<evidence type="ECO:0000313" key="10">
    <source>
        <dbReference type="Proteomes" id="UP000245956"/>
    </source>
</evidence>
<feature type="compositionally biased region" description="Basic and acidic residues" evidence="6">
    <location>
        <begin position="121"/>
        <end position="130"/>
    </location>
</feature>
<reference evidence="9 10" key="1">
    <citation type="journal article" date="2016" name="Front. Microbiol.">
        <title>Genome and transcriptome sequences reveal the specific parasitism of the nematophagous Purpureocillium lilacinum 36-1.</title>
        <authorList>
            <person name="Xie J."/>
            <person name="Li S."/>
            <person name="Mo C."/>
            <person name="Xiao X."/>
            <person name="Peng D."/>
            <person name="Wang G."/>
            <person name="Xiao Y."/>
        </authorList>
    </citation>
    <scope>NUCLEOTIDE SEQUENCE [LARGE SCALE GENOMIC DNA]</scope>
    <source>
        <strain evidence="9 10">36-1</strain>
    </source>
</reference>
<feature type="transmembrane region" description="Helical" evidence="7">
    <location>
        <begin position="591"/>
        <end position="611"/>
    </location>
</feature>
<sequence>MHNSACLSATLCPQEGMPPAPLSLTGRHLLVGYKLRPVPEGPGGVQTSTSSVLDASPIRPPGEMRHTDLARRYEPPVHNPRQCCHVHLTVAVPGKGRDAGSLSETRPGPLDPGTLASTWRRRQDDVEPSTRGKQGYLVADALPQPLFAGFLDFNAWDPAGHSKDPVHEKPPQQAGNAGKAGPQPSGPRSHIWILGQGAASGRPSVSAEPCRSIHWAHPIGGRVHSRDDAWSRCLGKITESKISSLIVIPERCCVSVGSLRGEHDRQAVSPQQEGNAVHKVRLGMPSTSPPDGTSSAPILHGPGTSSTSRRRARTASIRCPGRKPEPSSSQAGPRPDAGYGQGIAPPKDARSAGLGDGKGQAPERLAACAATLAGWVFGFTSGVESVLRERLAVVLRSLSARVQTEEEEVWCNIARCACGEADLYIAARPHMHIDMILLMAPLNGFQAFEAHPGRSAKRVSALPLAFLPRRNIVLEPTIAMSLPQADPNAPLTGMAKHVGRQELLAVVWTCFSIGTSFVALRLVVRLRQNRALLADDWCILLAWLCLLTMSILQTEQIGPLFYTTYLVAGRVAPSAETGPITEQLTRWQFPIIKLFWTTLWSVKASFMAVFFRLVKPFPLHRKVWYGVAVFTFLAYVGCVIASALTCSPPSDYFVAGNYRDFFLASGPSLINSGKCNSDYEVWRQSFNVLFSTSVDIATDLMIMALPIALLPSLQLDMRKKIGLGIAFSLALLIICVAIVRMTQVIVADRVDLVGLAIWGAVETTTAVVVGCLPPLKALLSRGVRKYSSNMKSSQRYGGGKSASGRGNTAREGYGGLGSSARSVMVSESIPLDNVHRSQQQDGGIYVQKMFETHIEYETSSRDDDEASIVKGHGRAR</sequence>
<feature type="domain" description="Rhodopsin" evidence="8">
    <location>
        <begin position="520"/>
        <end position="781"/>
    </location>
</feature>
<feature type="region of interest" description="Disordered" evidence="6">
    <location>
        <begin position="789"/>
        <end position="811"/>
    </location>
</feature>
<feature type="region of interest" description="Disordered" evidence="6">
    <location>
        <begin position="159"/>
        <end position="191"/>
    </location>
</feature>
<protein>
    <recommendedName>
        <fullName evidence="8">Rhodopsin domain-containing protein</fullName>
    </recommendedName>
</protein>
<feature type="transmembrane region" description="Helical" evidence="7">
    <location>
        <begin position="531"/>
        <end position="552"/>
    </location>
</feature>
<keyword evidence="3 7" id="KW-1133">Transmembrane helix</keyword>
<comment type="similarity">
    <text evidence="5">Belongs to the SAT4 family.</text>
</comment>
<feature type="compositionally biased region" description="Basic and acidic residues" evidence="6">
    <location>
        <begin position="160"/>
        <end position="170"/>
    </location>
</feature>
<dbReference type="Proteomes" id="UP000245956">
    <property type="component" value="Unassembled WGS sequence"/>
</dbReference>
<dbReference type="PANTHER" id="PTHR33048:SF162">
    <property type="entry name" value="SATRATOXIN BIOSYNTHESIS SC1 CLUSTER PROTEIN 4"/>
    <property type="match status" value="1"/>
</dbReference>
<comment type="subcellular location">
    <subcellularLocation>
        <location evidence="1">Membrane</location>
        <topology evidence="1">Multi-pass membrane protein</topology>
    </subcellularLocation>
</comment>
<feature type="compositionally biased region" description="Polar residues" evidence="6">
    <location>
        <begin position="285"/>
        <end position="296"/>
    </location>
</feature>
<evidence type="ECO:0000256" key="2">
    <source>
        <dbReference type="ARBA" id="ARBA00022692"/>
    </source>
</evidence>
<name>A0A2U3E4E6_PURLI</name>
<evidence type="ECO:0000256" key="3">
    <source>
        <dbReference type="ARBA" id="ARBA00022989"/>
    </source>
</evidence>
<feature type="transmembrane region" description="Helical" evidence="7">
    <location>
        <begin position="721"/>
        <end position="746"/>
    </location>
</feature>
<dbReference type="Pfam" id="PF20684">
    <property type="entry name" value="Fung_rhodopsin"/>
    <property type="match status" value="1"/>
</dbReference>
<feature type="transmembrane region" description="Helical" evidence="7">
    <location>
        <begin position="688"/>
        <end position="709"/>
    </location>
</feature>
<feature type="region of interest" description="Disordered" evidence="6">
    <location>
        <begin position="95"/>
        <end position="132"/>
    </location>
</feature>
<feature type="transmembrane region" description="Helical" evidence="7">
    <location>
        <begin position="623"/>
        <end position="644"/>
    </location>
</feature>
<proteinExistence type="inferred from homology"/>
<evidence type="ECO:0000256" key="1">
    <source>
        <dbReference type="ARBA" id="ARBA00004141"/>
    </source>
</evidence>
<keyword evidence="4 7" id="KW-0472">Membrane</keyword>